<keyword evidence="3" id="KW-1185">Reference proteome</keyword>
<name>A0A8K1FHF2_PYTOL</name>
<feature type="region of interest" description="Disordered" evidence="1">
    <location>
        <begin position="71"/>
        <end position="119"/>
    </location>
</feature>
<organism evidence="2 3">
    <name type="scientific">Pythium oligandrum</name>
    <name type="common">Mycoparasitic fungus</name>
    <dbReference type="NCBI Taxonomy" id="41045"/>
    <lineage>
        <taxon>Eukaryota</taxon>
        <taxon>Sar</taxon>
        <taxon>Stramenopiles</taxon>
        <taxon>Oomycota</taxon>
        <taxon>Peronosporomycetes</taxon>
        <taxon>Pythiales</taxon>
        <taxon>Pythiaceae</taxon>
        <taxon>Pythium</taxon>
    </lineage>
</organism>
<feature type="compositionally biased region" description="Basic and acidic residues" evidence="1">
    <location>
        <begin position="75"/>
        <end position="92"/>
    </location>
</feature>
<proteinExistence type="predicted"/>
<protein>
    <submittedName>
        <fullName evidence="2">Uncharacterized protein</fullName>
    </submittedName>
</protein>
<reference evidence="2" key="1">
    <citation type="submission" date="2019-03" db="EMBL/GenBank/DDBJ databases">
        <title>Long read genome sequence of the mycoparasitic Pythium oligandrum ATCC 38472 isolated from sugarbeet rhizosphere.</title>
        <authorList>
            <person name="Gaulin E."/>
        </authorList>
    </citation>
    <scope>NUCLEOTIDE SEQUENCE</scope>
    <source>
        <strain evidence="2">ATCC 38472_TT</strain>
    </source>
</reference>
<feature type="compositionally biased region" description="Basic and acidic residues" evidence="1">
    <location>
        <begin position="102"/>
        <end position="119"/>
    </location>
</feature>
<sequence>MTTETKQRRRARRSLPSAIERNLSLQELINEDTCNDRRKRSQEAALAQVSQLNAYFAMIDQTELVVESAPVVETKPTEEKEHGVLSDSELTRPTKKRARNSTTERPKRQRKEKELKDKYQEYYEGNTAPVSINEFEATVEPVVKTSKKRAVRGSRVPKEPQTELL</sequence>
<dbReference type="EMBL" id="SPLM01000111">
    <property type="protein sequence ID" value="TMW58723.1"/>
    <property type="molecule type" value="Genomic_DNA"/>
</dbReference>
<feature type="compositionally biased region" description="Basic and acidic residues" evidence="1">
    <location>
        <begin position="156"/>
        <end position="165"/>
    </location>
</feature>
<feature type="region of interest" description="Disordered" evidence="1">
    <location>
        <begin position="143"/>
        <end position="165"/>
    </location>
</feature>
<dbReference type="AlphaFoldDB" id="A0A8K1FHF2"/>
<evidence type="ECO:0000256" key="1">
    <source>
        <dbReference type="SAM" id="MobiDB-lite"/>
    </source>
</evidence>
<evidence type="ECO:0000313" key="3">
    <source>
        <dbReference type="Proteomes" id="UP000794436"/>
    </source>
</evidence>
<comment type="caution">
    <text evidence="2">The sequence shown here is derived from an EMBL/GenBank/DDBJ whole genome shotgun (WGS) entry which is preliminary data.</text>
</comment>
<evidence type="ECO:0000313" key="2">
    <source>
        <dbReference type="EMBL" id="TMW58723.1"/>
    </source>
</evidence>
<gene>
    <name evidence="2" type="ORF">Poli38472_010282</name>
</gene>
<dbReference type="Proteomes" id="UP000794436">
    <property type="component" value="Unassembled WGS sequence"/>
</dbReference>
<dbReference type="OrthoDB" id="182702at2759"/>
<accession>A0A8K1FHF2</accession>